<dbReference type="SUPFAM" id="SSF52777">
    <property type="entry name" value="CoA-dependent acyltransferases"/>
    <property type="match status" value="2"/>
</dbReference>
<comment type="caution">
    <text evidence="3">The sequence shown here is derived from an EMBL/GenBank/DDBJ whole genome shotgun (WGS) entry which is preliminary data.</text>
</comment>
<dbReference type="PANTHER" id="PTHR45527">
    <property type="entry name" value="NONRIBOSOMAL PEPTIDE SYNTHETASE"/>
    <property type="match status" value="1"/>
</dbReference>
<feature type="domain" description="Condensation" evidence="2">
    <location>
        <begin position="8"/>
        <end position="378"/>
    </location>
</feature>
<proteinExistence type="predicted"/>
<dbReference type="PANTHER" id="PTHR45527:SF1">
    <property type="entry name" value="FATTY ACID SYNTHASE"/>
    <property type="match status" value="1"/>
</dbReference>
<dbReference type="Pfam" id="PF00668">
    <property type="entry name" value="Condensation"/>
    <property type="match status" value="1"/>
</dbReference>
<protein>
    <submittedName>
        <fullName evidence="3">Condensation domain-containing protein</fullName>
    </submittedName>
</protein>
<dbReference type="Gene3D" id="3.30.559.30">
    <property type="entry name" value="Nonribosomal peptide synthetase, condensation domain"/>
    <property type="match status" value="1"/>
</dbReference>
<dbReference type="InterPro" id="IPR001242">
    <property type="entry name" value="Condensation_dom"/>
</dbReference>
<sequence>MPTVRERAGCPLACTDLSGEDDPGVRARERLVRFGETGIGLTESPLIRAELLRLAEEEHVLTVAIHHIAADGWSLDVLLDELTTLYEAYVAGRPSPLADLPVQYSDHVAWQQDVLTTDAMARHMDHWRGLLEGAPRTIDLPTDRLRPARPSNAGGLVGLTIGAGTADGLRVLGEDRRATPFSVLAAVYGALLHRLSGQDDVAFGYFAGNRDRPEIEGLIGLFVNTLVLRSRVFEGDSFDALLARVRGTLLESDRHRDLPFERLVDELELDRDLSLHPLFQVALTYQTVGTPGAGLRAEAAGLGFSMEDSVGLTAKFDLTLRVYDEGPGRCMQCEFEYATDLFDRETVEGFARHLGTLAEAVVAEPGSRVTDLPLLPEDGSRAPARPVDVRAERRR</sequence>
<reference evidence="4" key="1">
    <citation type="journal article" date="2019" name="Int. J. Syst. Evol. Microbiol.">
        <title>The Global Catalogue of Microorganisms (GCM) 10K type strain sequencing project: providing services to taxonomists for standard genome sequencing and annotation.</title>
        <authorList>
            <consortium name="The Broad Institute Genomics Platform"/>
            <consortium name="The Broad Institute Genome Sequencing Center for Infectious Disease"/>
            <person name="Wu L."/>
            <person name="Ma J."/>
        </authorList>
    </citation>
    <scope>NUCLEOTIDE SEQUENCE [LARGE SCALE GENOMIC DNA]</scope>
    <source>
        <strain evidence="4">JCM 31696</strain>
    </source>
</reference>
<evidence type="ECO:0000313" key="4">
    <source>
        <dbReference type="Proteomes" id="UP001597083"/>
    </source>
</evidence>
<dbReference type="Proteomes" id="UP001597083">
    <property type="component" value="Unassembled WGS sequence"/>
</dbReference>
<dbReference type="EMBL" id="JBHTIR010003646">
    <property type="protein sequence ID" value="MFD0855539.1"/>
    <property type="molecule type" value="Genomic_DNA"/>
</dbReference>
<feature type="non-terminal residue" evidence="3">
    <location>
        <position position="395"/>
    </location>
</feature>
<dbReference type="CDD" id="cd19531">
    <property type="entry name" value="LCL_NRPS-like"/>
    <property type="match status" value="1"/>
</dbReference>
<evidence type="ECO:0000259" key="2">
    <source>
        <dbReference type="Pfam" id="PF00668"/>
    </source>
</evidence>
<gene>
    <name evidence="3" type="ORF">ACFQ07_25080</name>
</gene>
<name>A0ABW3CLY9_9ACTN</name>
<dbReference type="Gene3D" id="3.30.559.10">
    <property type="entry name" value="Chloramphenicol acetyltransferase-like domain"/>
    <property type="match status" value="1"/>
</dbReference>
<accession>A0ABW3CLY9</accession>
<feature type="region of interest" description="Disordered" evidence="1">
    <location>
        <begin position="371"/>
        <end position="395"/>
    </location>
</feature>
<evidence type="ECO:0000256" key="1">
    <source>
        <dbReference type="SAM" id="MobiDB-lite"/>
    </source>
</evidence>
<organism evidence="3 4">
    <name type="scientific">Actinomadura adrarensis</name>
    <dbReference type="NCBI Taxonomy" id="1819600"/>
    <lineage>
        <taxon>Bacteria</taxon>
        <taxon>Bacillati</taxon>
        <taxon>Actinomycetota</taxon>
        <taxon>Actinomycetes</taxon>
        <taxon>Streptosporangiales</taxon>
        <taxon>Thermomonosporaceae</taxon>
        <taxon>Actinomadura</taxon>
    </lineage>
</organism>
<dbReference type="InterPro" id="IPR023213">
    <property type="entry name" value="CAT-like_dom_sf"/>
</dbReference>
<evidence type="ECO:0000313" key="3">
    <source>
        <dbReference type="EMBL" id="MFD0855539.1"/>
    </source>
</evidence>
<keyword evidence="4" id="KW-1185">Reference proteome</keyword>